<evidence type="ECO:0000313" key="2">
    <source>
        <dbReference type="Proteomes" id="UP000286071"/>
    </source>
</evidence>
<dbReference type="Proteomes" id="UP000286071">
    <property type="component" value="Unassembled WGS sequence"/>
</dbReference>
<dbReference type="OrthoDB" id="7024978at2"/>
<protein>
    <submittedName>
        <fullName evidence="1">Uncharacterized protein</fullName>
    </submittedName>
</protein>
<reference evidence="1 2" key="1">
    <citation type="submission" date="2016-10" db="EMBL/GenBank/DDBJ databases">
        <title>Comparative genome analysis of multiple Pseudomonas spp. focuses on biocontrol and plant growth promoting traits.</title>
        <authorList>
            <person name="Tao X.-Y."/>
            <person name="Taylor C.G."/>
        </authorList>
    </citation>
    <scope>NUCLEOTIDE SEQUENCE [LARGE SCALE GENOMIC DNA]</scope>
    <source>
        <strain evidence="1 2">48H11</strain>
    </source>
</reference>
<accession>A0A423HA83</accession>
<sequence length="678" mass="75098">MTAKQDLGKVSLNAFELAEQSRDQLRSWRMDDPIVQNDPPSIDGLLRGNLVPKSLLDNTNIKVMPIPYLNTPHLRDYYQVLLRKKGSSAEDIVEENDLGPVDATRDWPREVNLPSAKLVDAEISRFSTEYEVAVIVRNGDSDNPTPKVWLGIQVDRCSPYQNKQSGVFDNPVKATLVSPAPDAELDSQWLESNTEIKFSISTGYQFYDVVDDKVDVYFSKDYSQTAPSGFVTTLPLGNGQLSIPVAGLSLESETFYLYYRLRDLAGNDSWVSLDRSIVVNIYPDAVLTAPVVPLAIDGAIDLHDVQSRVFVEVKYPVNGRKNDQVTLYIVKGQAGATPLLVDTKELADRGDLQFEMFYHTHLKPVFGDSEIEVPAKVYYVYKRGNSTYPNQPETLFVVDFSVRGPATGELPDLTNKNMLRVTVEGESKTPNHITSEDRNGDVEEYTPMAKTDAGGDPEWTPMGDEEFELWLDGKLVKKDVLLGSETEIRSLVNPSLIDSIVPGANKMALWKIREGGGRNTLSSEPQPVQVDEVGIEFPEPKIPLNRFGDVNCESLGSMDYSLTVTVEFDPLLIPVGTDIIVESIGTTERDGTGEISSTAFSKSYKINGGEVGNKFEVVIEPYARCIKPIQPTLGSGKLSGCIKVWYLVGPNQTKSAVNMKIVKLLSDENYCEGTPIRK</sequence>
<comment type="caution">
    <text evidence="1">The sequence shown here is derived from an EMBL/GenBank/DDBJ whole genome shotgun (WGS) entry which is preliminary data.</text>
</comment>
<gene>
    <name evidence="1" type="ORF">BK659_09315</name>
</gene>
<dbReference type="EMBL" id="MOBJ01000006">
    <property type="protein sequence ID" value="RON10091.1"/>
    <property type="molecule type" value="Genomic_DNA"/>
</dbReference>
<dbReference type="AlphaFoldDB" id="A0A423HA83"/>
<proteinExistence type="predicted"/>
<organism evidence="1 2">
    <name type="scientific">Pseudomonas brassicacearum</name>
    <dbReference type="NCBI Taxonomy" id="930166"/>
    <lineage>
        <taxon>Bacteria</taxon>
        <taxon>Pseudomonadati</taxon>
        <taxon>Pseudomonadota</taxon>
        <taxon>Gammaproteobacteria</taxon>
        <taxon>Pseudomonadales</taxon>
        <taxon>Pseudomonadaceae</taxon>
        <taxon>Pseudomonas</taxon>
    </lineage>
</organism>
<dbReference type="RefSeq" id="WP_123424829.1">
    <property type="nucleotide sequence ID" value="NZ_MOBJ01000006.1"/>
</dbReference>
<name>A0A423HA83_9PSED</name>
<evidence type="ECO:0000313" key="1">
    <source>
        <dbReference type="EMBL" id="RON10091.1"/>
    </source>
</evidence>